<evidence type="ECO:0000256" key="7">
    <source>
        <dbReference type="ARBA" id="ARBA00022741"/>
    </source>
</evidence>
<dbReference type="Pfam" id="PF06580">
    <property type="entry name" value="His_kinase"/>
    <property type="match status" value="1"/>
</dbReference>
<evidence type="ECO:0000256" key="2">
    <source>
        <dbReference type="ARBA" id="ARBA00004651"/>
    </source>
</evidence>
<keyword evidence="6" id="KW-0808">Transferase</keyword>
<evidence type="ECO:0000313" key="16">
    <source>
        <dbReference type="Proteomes" id="UP001519287"/>
    </source>
</evidence>
<evidence type="ECO:0000256" key="8">
    <source>
        <dbReference type="ARBA" id="ARBA00022777"/>
    </source>
</evidence>
<evidence type="ECO:0000256" key="10">
    <source>
        <dbReference type="ARBA" id="ARBA00023012"/>
    </source>
</evidence>
<evidence type="ECO:0000256" key="9">
    <source>
        <dbReference type="ARBA" id="ARBA00022840"/>
    </source>
</evidence>
<dbReference type="InterPro" id="IPR050640">
    <property type="entry name" value="Bact_2-comp_sensor_kinase"/>
</dbReference>
<keyword evidence="12" id="KW-1133">Transmembrane helix</keyword>
<dbReference type="Proteomes" id="UP001519287">
    <property type="component" value="Unassembled WGS sequence"/>
</dbReference>
<reference evidence="15 16" key="1">
    <citation type="submission" date="2021-03" db="EMBL/GenBank/DDBJ databases">
        <title>Genomic Encyclopedia of Type Strains, Phase IV (KMG-IV): sequencing the most valuable type-strain genomes for metagenomic binning, comparative biology and taxonomic classification.</title>
        <authorList>
            <person name="Goeker M."/>
        </authorList>
    </citation>
    <scope>NUCLEOTIDE SEQUENCE [LARGE SCALE GENOMIC DNA]</scope>
    <source>
        <strain evidence="15 16">DSM 26048</strain>
    </source>
</reference>
<proteinExistence type="predicted"/>
<keyword evidence="8 15" id="KW-0418">Kinase</keyword>
<evidence type="ECO:0000313" key="15">
    <source>
        <dbReference type="EMBL" id="MBP1995742.1"/>
    </source>
</evidence>
<comment type="subcellular location">
    <subcellularLocation>
        <location evidence="2">Cell membrane</location>
        <topology evidence="2">Multi-pass membrane protein</topology>
    </subcellularLocation>
</comment>
<evidence type="ECO:0000256" key="3">
    <source>
        <dbReference type="ARBA" id="ARBA00012438"/>
    </source>
</evidence>
<feature type="domain" description="HAMP" evidence="14">
    <location>
        <begin position="314"/>
        <end position="367"/>
    </location>
</feature>
<feature type="transmembrane region" description="Helical" evidence="12">
    <location>
        <begin position="293"/>
        <end position="313"/>
    </location>
</feature>
<accession>A0ABS4J7C0</accession>
<name>A0ABS4J7C0_9BACL</name>
<keyword evidence="11 12" id="KW-0472">Membrane</keyword>
<dbReference type="Gene3D" id="3.30.565.10">
    <property type="entry name" value="Histidine kinase-like ATPase, C-terminal domain"/>
    <property type="match status" value="1"/>
</dbReference>
<keyword evidence="7" id="KW-0547">Nucleotide-binding</keyword>
<evidence type="ECO:0000256" key="6">
    <source>
        <dbReference type="ARBA" id="ARBA00022679"/>
    </source>
</evidence>
<evidence type="ECO:0000256" key="5">
    <source>
        <dbReference type="ARBA" id="ARBA00022553"/>
    </source>
</evidence>
<sequence>MRHIPWLRSFNGRLITVLLLLIILPLCISSYFFYSKSLKTINLSTDNFMRDILEQNLREFNQHWQSLNDIAIEIVGAREVQRFLSATDPSTPEELEMINDLVPYLLHFVNKYGIFEAKIIPLEPGDYPIYRTMILDETPEVSDAVKSAVNKNQVHWNGNEHNPANGDSVWVRYNMLRQFNVLEPKAILALSITNQSIVKKIQLPSRWERQQTLIVDNQGIVVTDSSNEHLQGQKLEEDLYRDIKSNQFGSQAATINNVLQKVTYGPLPIHDWYMISMIPMADLLKPVEVIRNFYFVLLAFVVALTVIVAYFMGRHLTTPIIHLVSYMKNFQLGQYAKLNTGKPRRDEFGYLMEGYSHMVKRINMLLEDIRLSEQRKKELHFTVLSNQINPHLVYNTLDAIKWKIRKFAGAEREETQEIINSLAGFMRLSLNQGKEVTTVAKELDHIKAYVQLEQLRQPDSFELICDVPYELLGKPMLKLILQPIVENALQHGKVQGKKTNIMISCRMNNGVLSFEVMDSGPGLPPELCDSPIDQLIEKQKLGVGLSNVHERIRLKYGASYGIRLSGADGRGAVVHIVFPSEETS</sequence>
<evidence type="ECO:0000256" key="1">
    <source>
        <dbReference type="ARBA" id="ARBA00000085"/>
    </source>
</evidence>
<evidence type="ECO:0000259" key="14">
    <source>
        <dbReference type="PROSITE" id="PS50885"/>
    </source>
</evidence>
<feature type="domain" description="Histidine kinase" evidence="13">
    <location>
        <begin position="477"/>
        <end position="582"/>
    </location>
</feature>
<evidence type="ECO:0000259" key="13">
    <source>
        <dbReference type="PROSITE" id="PS50109"/>
    </source>
</evidence>
<dbReference type="PROSITE" id="PS50109">
    <property type="entry name" value="HIS_KIN"/>
    <property type="match status" value="1"/>
</dbReference>
<evidence type="ECO:0000256" key="4">
    <source>
        <dbReference type="ARBA" id="ARBA00022475"/>
    </source>
</evidence>
<protein>
    <recommendedName>
        <fullName evidence="3">histidine kinase</fullName>
        <ecNumber evidence="3">2.7.13.3</ecNumber>
    </recommendedName>
</protein>
<organism evidence="15 16">
    <name type="scientific">Paenibacillus eucommiae</name>
    <dbReference type="NCBI Taxonomy" id="1355755"/>
    <lineage>
        <taxon>Bacteria</taxon>
        <taxon>Bacillati</taxon>
        <taxon>Bacillota</taxon>
        <taxon>Bacilli</taxon>
        <taxon>Bacillales</taxon>
        <taxon>Paenibacillaceae</taxon>
        <taxon>Paenibacillus</taxon>
    </lineage>
</organism>
<keyword evidence="9" id="KW-0067">ATP-binding</keyword>
<keyword evidence="16" id="KW-1185">Reference proteome</keyword>
<keyword evidence="5" id="KW-0597">Phosphoprotein</keyword>
<dbReference type="Pfam" id="PF02518">
    <property type="entry name" value="HATPase_c"/>
    <property type="match status" value="1"/>
</dbReference>
<keyword evidence="12" id="KW-0812">Transmembrane</keyword>
<dbReference type="PANTHER" id="PTHR34220">
    <property type="entry name" value="SENSOR HISTIDINE KINASE YPDA"/>
    <property type="match status" value="1"/>
</dbReference>
<dbReference type="EC" id="2.7.13.3" evidence="3"/>
<dbReference type="GO" id="GO:0016301">
    <property type="term" value="F:kinase activity"/>
    <property type="evidence" value="ECO:0007669"/>
    <property type="project" value="UniProtKB-KW"/>
</dbReference>
<dbReference type="InterPro" id="IPR005467">
    <property type="entry name" value="His_kinase_dom"/>
</dbReference>
<dbReference type="InterPro" id="IPR010559">
    <property type="entry name" value="Sig_transdc_His_kin_internal"/>
</dbReference>
<dbReference type="Gene3D" id="6.10.340.10">
    <property type="match status" value="1"/>
</dbReference>
<dbReference type="RefSeq" id="WP_209977541.1">
    <property type="nucleotide sequence ID" value="NZ_JAGGLB010000038.1"/>
</dbReference>
<dbReference type="PANTHER" id="PTHR34220:SF7">
    <property type="entry name" value="SENSOR HISTIDINE KINASE YPDA"/>
    <property type="match status" value="1"/>
</dbReference>
<dbReference type="EMBL" id="JAGGLB010000038">
    <property type="protein sequence ID" value="MBP1995742.1"/>
    <property type="molecule type" value="Genomic_DNA"/>
</dbReference>
<gene>
    <name evidence="15" type="ORF">J2Z66_007384</name>
</gene>
<dbReference type="SMART" id="SM00387">
    <property type="entry name" value="HATPase_c"/>
    <property type="match status" value="1"/>
</dbReference>
<dbReference type="InterPro" id="IPR003660">
    <property type="entry name" value="HAMP_dom"/>
</dbReference>
<feature type="transmembrane region" description="Helical" evidence="12">
    <location>
        <begin position="12"/>
        <end position="34"/>
    </location>
</feature>
<keyword evidence="10" id="KW-0902">Two-component regulatory system</keyword>
<dbReference type="InterPro" id="IPR003594">
    <property type="entry name" value="HATPase_dom"/>
</dbReference>
<evidence type="ECO:0000256" key="11">
    <source>
        <dbReference type="ARBA" id="ARBA00023136"/>
    </source>
</evidence>
<dbReference type="SUPFAM" id="SSF55874">
    <property type="entry name" value="ATPase domain of HSP90 chaperone/DNA topoisomerase II/histidine kinase"/>
    <property type="match status" value="1"/>
</dbReference>
<evidence type="ECO:0000256" key="12">
    <source>
        <dbReference type="SAM" id="Phobius"/>
    </source>
</evidence>
<dbReference type="PROSITE" id="PS50885">
    <property type="entry name" value="HAMP"/>
    <property type="match status" value="1"/>
</dbReference>
<dbReference type="InterPro" id="IPR036890">
    <property type="entry name" value="HATPase_C_sf"/>
</dbReference>
<comment type="catalytic activity">
    <reaction evidence="1">
        <text>ATP + protein L-histidine = ADP + protein N-phospho-L-histidine.</text>
        <dbReference type="EC" id="2.7.13.3"/>
    </reaction>
</comment>
<keyword evidence="4" id="KW-1003">Cell membrane</keyword>
<comment type="caution">
    <text evidence="15">The sequence shown here is derived from an EMBL/GenBank/DDBJ whole genome shotgun (WGS) entry which is preliminary data.</text>
</comment>